<dbReference type="AlphaFoldDB" id="A0A1Y3XSH0"/>
<proteinExistence type="predicted"/>
<accession>A0A1Y3XSH0</accession>
<comment type="caution">
    <text evidence="1">The sequence shown here is derived from an EMBL/GenBank/DDBJ whole genome shotgun (WGS) entry which is preliminary data.</text>
</comment>
<evidence type="ECO:0000313" key="2">
    <source>
        <dbReference type="Proteomes" id="UP000195781"/>
    </source>
</evidence>
<sequence length="156" mass="17942">MLLQRRTLTHSFIHDLLDIVYSLPSSKDDSYSLQNPAQIHEKLRFNNAYRYMAIIDNHVDDYVRVDEVMKDYPNSEDIVKKLRDMFIVVADFDDEGIPCVGDGDAQLDRIKDNLYDTIVNDAKFDAVNHPAEKIEQFCIALIAYGVSKCKILETPV</sequence>
<dbReference type="Proteomes" id="UP000195781">
    <property type="component" value="Unassembled WGS sequence"/>
</dbReference>
<keyword evidence="2" id="KW-1185">Reference proteome</keyword>
<protein>
    <submittedName>
        <fullName evidence="1">Uncharacterized protein</fullName>
    </submittedName>
</protein>
<name>A0A1Y3XSH0_9ACTN</name>
<gene>
    <name evidence="1" type="ORF">B5G02_06605</name>
</gene>
<dbReference type="EMBL" id="NFIE01000013">
    <property type="protein sequence ID" value="OUN88445.1"/>
    <property type="molecule type" value="Genomic_DNA"/>
</dbReference>
<evidence type="ECO:0000313" key="1">
    <source>
        <dbReference type="EMBL" id="OUN88445.1"/>
    </source>
</evidence>
<reference evidence="2" key="1">
    <citation type="submission" date="2017-04" db="EMBL/GenBank/DDBJ databases">
        <title>Function of individual gut microbiota members based on whole genome sequencing of pure cultures obtained from chicken caecum.</title>
        <authorList>
            <person name="Medvecky M."/>
            <person name="Cejkova D."/>
            <person name="Polansky O."/>
            <person name="Karasova D."/>
            <person name="Kubasova T."/>
            <person name="Cizek A."/>
            <person name="Rychlik I."/>
        </authorList>
    </citation>
    <scope>NUCLEOTIDE SEQUENCE [LARGE SCALE GENOMIC DNA]</scope>
    <source>
        <strain evidence="2">An5</strain>
    </source>
</reference>
<organism evidence="1 2">
    <name type="scientific">[Collinsella] massiliensis</name>
    <dbReference type="NCBI Taxonomy" id="1232426"/>
    <lineage>
        <taxon>Bacteria</taxon>
        <taxon>Bacillati</taxon>
        <taxon>Actinomycetota</taxon>
        <taxon>Coriobacteriia</taxon>
        <taxon>Coriobacteriales</taxon>
        <taxon>Coriobacteriaceae</taxon>
        <taxon>Enorma</taxon>
    </lineage>
</organism>